<evidence type="ECO:0000313" key="7">
    <source>
        <dbReference type="EMBL" id="PHU36959.1"/>
    </source>
</evidence>
<keyword evidence="2" id="KW-1003">Cell membrane</keyword>
<evidence type="ECO:0000313" key="8">
    <source>
        <dbReference type="Proteomes" id="UP000224563"/>
    </source>
</evidence>
<feature type="transmembrane region" description="Helical" evidence="6">
    <location>
        <begin position="29"/>
        <end position="54"/>
    </location>
</feature>
<comment type="subcellular location">
    <subcellularLocation>
        <location evidence="1">Cell membrane</location>
        <topology evidence="1">Multi-pass membrane protein</topology>
    </subcellularLocation>
</comment>
<evidence type="ECO:0000256" key="4">
    <source>
        <dbReference type="ARBA" id="ARBA00022989"/>
    </source>
</evidence>
<reference evidence="7 8" key="1">
    <citation type="submission" date="2017-10" db="EMBL/GenBank/DDBJ databases">
        <title>Resolving the taxonomy of Roseburia spp., Eubacterium rectale and Agathobacter spp. through phylogenomic analysis.</title>
        <authorList>
            <person name="Sheridan P.O."/>
            <person name="Walker A.W."/>
            <person name="Duncan S.H."/>
            <person name="Scott K.P."/>
            <person name="Toole P.W.O."/>
            <person name="Luis P."/>
            <person name="Flint H.J."/>
        </authorList>
    </citation>
    <scope>NUCLEOTIDE SEQUENCE [LARGE SCALE GENOMIC DNA]</scope>
    <source>
        <strain evidence="7 8">JK623</strain>
    </source>
</reference>
<dbReference type="InterPro" id="IPR020948">
    <property type="entry name" value="P_starv_induced_PsiE-like"/>
</dbReference>
<dbReference type="AlphaFoldDB" id="A0A2G3E145"/>
<proteinExistence type="predicted"/>
<evidence type="ECO:0000256" key="2">
    <source>
        <dbReference type="ARBA" id="ARBA00022475"/>
    </source>
</evidence>
<dbReference type="GO" id="GO:0005886">
    <property type="term" value="C:plasma membrane"/>
    <property type="evidence" value="ECO:0007669"/>
    <property type="project" value="UniProtKB-SubCell"/>
</dbReference>
<evidence type="ECO:0000256" key="3">
    <source>
        <dbReference type="ARBA" id="ARBA00022692"/>
    </source>
</evidence>
<keyword evidence="5 6" id="KW-0472">Membrane</keyword>
<protein>
    <recommendedName>
        <fullName evidence="9">Transporter</fullName>
    </recommendedName>
</protein>
<gene>
    <name evidence="7" type="ORF">CSX02_10690</name>
</gene>
<evidence type="ECO:0000256" key="5">
    <source>
        <dbReference type="ARBA" id="ARBA00023136"/>
    </source>
</evidence>
<evidence type="ECO:0000256" key="1">
    <source>
        <dbReference type="ARBA" id="ARBA00004651"/>
    </source>
</evidence>
<keyword evidence="8" id="KW-1185">Reference proteome</keyword>
<comment type="caution">
    <text evidence="7">The sequence shown here is derived from an EMBL/GenBank/DDBJ whole genome shotgun (WGS) entry which is preliminary data.</text>
</comment>
<evidence type="ECO:0000256" key="6">
    <source>
        <dbReference type="SAM" id="Phobius"/>
    </source>
</evidence>
<organism evidence="7 8">
    <name type="scientific">Agathobacter ruminis</name>
    <dbReference type="NCBI Taxonomy" id="1712665"/>
    <lineage>
        <taxon>Bacteria</taxon>
        <taxon>Bacillati</taxon>
        <taxon>Bacillota</taxon>
        <taxon>Clostridia</taxon>
        <taxon>Lachnospirales</taxon>
        <taxon>Lachnospiraceae</taxon>
        <taxon>Agathobacter</taxon>
    </lineage>
</organism>
<accession>A0A2G3E145</accession>
<sequence>MIDLEKKNNLEKYSKLELKIQEVGTHVSVALELVVAVLVLLACICGLIALFPHLADMFAGLNKMAGQKNMLSDFLERVFTVVVGIEFLKMLCKPSSANVLETIIFLVARHMILVESKPWEDFLYVMAIVCLVLTKHFLVRDNRQFVFRGKKQDEGQTDTEVS</sequence>
<keyword evidence="4 6" id="KW-1133">Transmembrane helix</keyword>
<dbReference type="Proteomes" id="UP000224563">
    <property type="component" value="Unassembled WGS sequence"/>
</dbReference>
<name>A0A2G3E145_9FIRM</name>
<dbReference type="Pfam" id="PF06146">
    <property type="entry name" value="PsiE"/>
    <property type="match status" value="1"/>
</dbReference>
<dbReference type="EMBL" id="PDYG01000100">
    <property type="protein sequence ID" value="PHU36959.1"/>
    <property type="molecule type" value="Genomic_DNA"/>
</dbReference>
<keyword evidence="3 6" id="KW-0812">Transmembrane</keyword>
<reference evidence="7 8" key="2">
    <citation type="submission" date="2017-10" db="EMBL/GenBank/DDBJ databases">
        <authorList>
            <person name="Banno H."/>
            <person name="Chua N.-H."/>
        </authorList>
    </citation>
    <scope>NUCLEOTIDE SEQUENCE [LARGE SCALE GENOMIC DNA]</scope>
    <source>
        <strain evidence="7 8">JK623</strain>
    </source>
</reference>
<evidence type="ECO:0008006" key="9">
    <source>
        <dbReference type="Google" id="ProtNLM"/>
    </source>
</evidence>
<feature type="transmembrane region" description="Helical" evidence="6">
    <location>
        <begin position="122"/>
        <end position="139"/>
    </location>
</feature>